<dbReference type="PRINTS" id="PR01837">
    <property type="entry name" value="MGTCSAPBPROT"/>
</dbReference>
<dbReference type="InterPro" id="IPR003416">
    <property type="entry name" value="MgtC/SapB/SrpB/YhiD_fam"/>
</dbReference>
<feature type="transmembrane region" description="Helical" evidence="7">
    <location>
        <begin position="12"/>
        <end position="31"/>
    </location>
</feature>
<evidence type="ECO:0000256" key="5">
    <source>
        <dbReference type="ARBA" id="ARBA00022989"/>
    </source>
</evidence>
<dbReference type="PANTHER" id="PTHR33778">
    <property type="entry name" value="PROTEIN MGTC"/>
    <property type="match status" value="1"/>
</dbReference>
<dbReference type="Proteomes" id="UP000528964">
    <property type="component" value="Unassembled WGS sequence"/>
</dbReference>
<organism evidence="9 10">
    <name type="scientific">Hansschlegelia beijingensis</name>
    <dbReference type="NCBI Taxonomy" id="1133344"/>
    <lineage>
        <taxon>Bacteria</taxon>
        <taxon>Pseudomonadati</taxon>
        <taxon>Pseudomonadota</taxon>
        <taxon>Alphaproteobacteria</taxon>
        <taxon>Hyphomicrobiales</taxon>
        <taxon>Methylopilaceae</taxon>
        <taxon>Hansschlegelia</taxon>
    </lineage>
</organism>
<evidence type="ECO:0000256" key="4">
    <source>
        <dbReference type="ARBA" id="ARBA00022692"/>
    </source>
</evidence>
<feature type="domain" description="MgtC/SapB/SrpB/YhiD N-terminal" evidence="8">
    <location>
        <begin position="19"/>
        <end position="148"/>
    </location>
</feature>
<keyword evidence="6 7" id="KW-0472">Membrane</keyword>
<dbReference type="RefSeq" id="WP_246397934.1">
    <property type="nucleotide sequence ID" value="NZ_JACIDR010000001.1"/>
</dbReference>
<reference evidence="9 10" key="1">
    <citation type="submission" date="2020-08" db="EMBL/GenBank/DDBJ databases">
        <title>Genomic Encyclopedia of Type Strains, Phase IV (KMG-IV): sequencing the most valuable type-strain genomes for metagenomic binning, comparative biology and taxonomic classification.</title>
        <authorList>
            <person name="Goeker M."/>
        </authorList>
    </citation>
    <scope>NUCLEOTIDE SEQUENCE [LARGE SCALE GENOMIC DNA]</scope>
    <source>
        <strain evidence="9 10">DSM 25481</strain>
    </source>
</reference>
<keyword evidence="5 7" id="KW-1133">Transmembrane helix</keyword>
<feature type="transmembrane region" description="Helical" evidence="7">
    <location>
        <begin position="128"/>
        <end position="146"/>
    </location>
</feature>
<evidence type="ECO:0000313" key="9">
    <source>
        <dbReference type="EMBL" id="MBB3972291.1"/>
    </source>
</evidence>
<sequence>MESAAAIFDGFVWEHAVRLLLAVACGVMIGFNRDLKGKPTGMRTLGLVSLGACLVSLAALEDPAWRDEPDALSRVVQGVLQGVLTGVGFLGAGVILKDTGDQRVHGLTTAATVWLTAALGLACALAQWPLIIMGLGLALLVLMVPHQFGRKLGGARSTEDDDG</sequence>
<evidence type="ECO:0000259" key="8">
    <source>
        <dbReference type="Pfam" id="PF02308"/>
    </source>
</evidence>
<comment type="subcellular location">
    <subcellularLocation>
        <location evidence="7">Cell inner membrane</location>
        <topology evidence="7">Multi-pass membrane protein</topology>
    </subcellularLocation>
    <subcellularLocation>
        <location evidence="1">Cell membrane</location>
        <topology evidence="1">Multi-pass membrane protein</topology>
    </subcellularLocation>
</comment>
<comment type="caution">
    <text evidence="9">The sequence shown here is derived from an EMBL/GenBank/DDBJ whole genome shotgun (WGS) entry which is preliminary data.</text>
</comment>
<comment type="similarity">
    <text evidence="2 7">Belongs to the MgtC/SapB family.</text>
</comment>
<keyword evidence="3" id="KW-1003">Cell membrane</keyword>
<dbReference type="Pfam" id="PF02308">
    <property type="entry name" value="MgtC"/>
    <property type="match status" value="1"/>
</dbReference>
<dbReference type="GO" id="GO:0005886">
    <property type="term" value="C:plasma membrane"/>
    <property type="evidence" value="ECO:0007669"/>
    <property type="project" value="UniProtKB-SubCell"/>
</dbReference>
<proteinExistence type="inferred from homology"/>
<accession>A0A7W6CWE3</accession>
<protein>
    <recommendedName>
        <fullName evidence="7">Protein MgtC</fullName>
    </recommendedName>
</protein>
<feature type="transmembrane region" description="Helical" evidence="7">
    <location>
        <begin position="75"/>
        <end position="96"/>
    </location>
</feature>
<gene>
    <name evidence="9" type="ORF">GGR24_000924</name>
</gene>
<feature type="transmembrane region" description="Helical" evidence="7">
    <location>
        <begin position="103"/>
        <end position="122"/>
    </location>
</feature>
<dbReference type="AlphaFoldDB" id="A0A7W6CWE3"/>
<dbReference type="InterPro" id="IPR049177">
    <property type="entry name" value="MgtC_SapB_SrpB_YhiD_N"/>
</dbReference>
<keyword evidence="10" id="KW-1185">Reference proteome</keyword>
<evidence type="ECO:0000256" key="1">
    <source>
        <dbReference type="ARBA" id="ARBA00004651"/>
    </source>
</evidence>
<evidence type="ECO:0000313" key="10">
    <source>
        <dbReference type="Proteomes" id="UP000528964"/>
    </source>
</evidence>
<dbReference type="EMBL" id="JACIDR010000001">
    <property type="protein sequence ID" value="MBB3972291.1"/>
    <property type="molecule type" value="Genomic_DNA"/>
</dbReference>
<evidence type="ECO:0000256" key="7">
    <source>
        <dbReference type="RuleBase" id="RU365041"/>
    </source>
</evidence>
<keyword evidence="7" id="KW-0997">Cell inner membrane</keyword>
<evidence type="ECO:0000256" key="3">
    <source>
        <dbReference type="ARBA" id="ARBA00022475"/>
    </source>
</evidence>
<keyword evidence="4 7" id="KW-0812">Transmembrane</keyword>
<name>A0A7W6CWE3_9HYPH</name>
<dbReference type="PANTHER" id="PTHR33778:SF1">
    <property type="entry name" value="MAGNESIUM TRANSPORTER YHID-RELATED"/>
    <property type="match status" value="1"/>
</dbReference>
<evidence type="ECO:0000256" key="6">
    <source>
        <dbReference type="ARBA" id="ARBA00023136"/>
    </source>
</evidence>
<feature type="transmembrane region" description="Helical" evidence="7">
    <location>
        <begin position="43"/>
        <end position="60"/>
    </location>
</feature>
<evidence type="ECO:0000256" key="2">
    <source>
        <dbReference type="ARBA" id="ARBA00009298"/>
    </source>
</evidence>